<protein>
    <submittedName>
        <fullName evidence="1">Uncharacterized protein</fullName>
    </submittedName>
</protein>
<reference evidence="1 2" key="1">
    <citation type="submission" date="2019-11" db="EMBL/GenBank/DDBJ databases">
        <title>Whole genome sequence of Oryza granulata.</title>
        <authorList>
            <person name="Li W."/>
        </authorList>
    </citation>
    <scope>NUCLEOTIDE SEQUENCE [LARGE SCALE GENOMIC DNA]</scope>
    <source>
        <strain evidence="2">cv. Menghai</strain>
        <tissue evidence="1">Leaf</tissue>
    </source>
</reference>
<evidence type="ECO:0000313" key="1">
    <source>
        <dbReference type="EMBL" id="KAF0928471.1"/>
    </source>
</evidence>
<keyword evidence="2" id="KW-1185">Reference proteome</keyword>
<proteinExistence type="predicted"/>
<organism evidence="1 2">
    <name type="scientific">Oryza meyeriana var. granulata</name>
    <dbReference type="NCBI Taxonomy" id="110450"/>
    <lineage>
        <taxon>Eukaryota</taxon>
        <taxon>Viridiplantae</taxon>
        <taxon>Streptophyta</taxon>
        <taxon>Embryophyta</taxon>
        <taxon>Tracheophyta</taxon>
        <taxon>Spermatophyta</taxon>
        <taxon>Magnoliopsida</taxon>
        <taxon>Liliopsida</taxon>
        <taxon>Poales</taxon>
        <taxon>Poaceae</taxon>
        <taxon>BOP clade</taxon>
        <taxon>Oryzoideae</taxon>
        <taxon>Oryzeae</taxon>
        <taxon>Oryzinae</taxon>
        <taxon>Oryza</taxon>
        <taxon>Oryza meyeriana</taxon>
    </lineage>
</organism>
<accession>A0A6G1EV27</accession>
<evidence type="ECO:0000313" key="2">
    <source>
        <dbReference type="Proteomes" id="UP000479710"/>
    </source>
</evidence>
<dbReference type="OrthoDB" id="445712at2759"/>
<comment type="caution">
    <text evidence="1">The sequence shown here is derived from an EMBL/GenBank/DDBJ whole genome shotgun (WGS) entry which is preliminary data.</text>
</comment>
<sequence length="93" mass="10288">MELDNVESSPHPREFKGNHQAWCPYSLVVAMVLGHPVACGYDVYLVKDTFSGSAVIVGRLMFNPYAEKIYDYFGGIEDTNKAKELGEGAKANE</sequence>
<gene>
    <name evidence="1" type="ORF">E2562_004115</name>
</gene>
<name>A0A6G1EV27_9ORYZ</name>
<dbReference type="AlphaFoldDB" id="A0A6G1EV27"/>
<dbReference type="Proteomes" id="UP000479710">
    <property type="component" value="Unassembled WGS sequence"/>
</dbReference>
<dbReference type="EMBL" id="SPHZ02000002">
    <property type="protein sequence ID" value="KAF0928471.1"/>
    <property type="molecule type" value="Genomic_DNA"/>
</dbReference>